<protein>
    <submittedName>
        <fullName evidence="1">Uncharacterized protein</fullName>
    </submittedName>
</protein>
<organism evidence="1 2">
    <name type="scientific">Pyrus ussuriensis x Pyrus communis</name>
    <dbReference type="NCBI Taxonomy" id="2448454"/>
    <lineage>
        <taxon>Eukaryota</taxon>
        <taxon>Viridiplantae</taxon>
        <taxon>Streptophyta</taxon>
        <taxon>Embryophyta</taxon>
        <taxon>Tracheophyta</taxon>
        <taxon>Spermatophyta</taxon>
        <taxon>Magnoliopsida</taxon>
        <taxon>eudicotyledons</taxon>
        <taxon>Gunneridae</taxon>
        <taxon>Pentapetalae</taxon>
        <taxon>rosids</taxon>
        <taxon>fabids</taxon>
        <taxon>Rosales</taxon>
        <taxon>Rosaceae</taxon>
        <taxon>Amygdaloideae</taxon>
        <taxon>Maleae</taxon>
        <taxon>Pyrus</taxon>
    </lineage>
</organism>
<evidence type="ECO:0000313" key="2">
    <source>
        <dbReference type="Proteomes" id="UP000327157"/>
    </source>
</evidence>
<keyword evidence="2" id="KW-1185">Reference proteome</keyword>
<reference evidence="1 2" key="3">
    <citation type="submission" date="2019-11" db="EMBL/GenBank/DDBJ databases">
        <title>A de novo genome assembly of a pear dwarfing rootstock.</title>
        <authorList>
            <person name="Wang F."/>
            <person name="Wang J."/>
            <person name="Li S."/>
            <person name="Zhang Y."/>
            <person name="Fang M."/>
            <person name="Ma L."/>
            <person name="Zhao Y."/>
            <person name="Jiang S."/>
        </authorList>
    </citation>
    <scope>NUCLEOTIDE SEQUENCE [LARGE SCALE GENOMIC DNA]</scope>
    <source>
        <strain evidence="1">S2</strain>
        <tissue evidence="1">Leaf</tissue>
    </source>
</reference>
<reference evidence="1 2" key="1">
    <citation type="submission" date="2019-09" db="EMBL/GenBank/DDBJ databases">
        <authorList>
            <person name="Ou C."/>
        </authorList>
    </citation>
    <scope>NUCLEOTIDE SEQUENCE [LARGE SCALE GENOMIC DNA]</scope>
    <source>
        <strain evidence="1">S2</strain>
        <tissue evidence="1">Leaf</tissue>
    </source>
</reference>
<sequence>MDHDRIGTSCNIPQFFDGSNYVVWSEKFQIFLDAQDLIVVNHLTLRWKALSKLDEKIGYLKAHIEEQNEKVPPYDDKEEIDDVITALEAQVQKLLKSQENLMN</sequence>
<dbReference type="AlphaFoldDB" id="A0A5N5FTG7"/>
<dbReference type="Proteomes" id="UP000327157">
    <property type="component" value="Chromosome 11"/>
</dbReference>
<dbReference type="EMBL" id="SMOL01000559">
    <property type="protein sequence ID" value="KAB2606438.1"/>
    <property type="molecule type" value="Genomic_DNA"/>
</dbReference>
<evidence type="ECO:0000313" key="1">
    <source>
        <dbReference type="EMBL" id="KAB2606438.1"/>
    </source>
</evidence>
<reference evidence="2" key="2">
    <citation type="submission" date="2019-10" db="EMBL/GenBank/DDBJ databases">
        <title>A de novo genome assembly of a pear dwarfing rootstock.</title>
        <authorList>
            <person name="Wang F."/>
            <person name="Wang J."/>
            <person name="Li S."/>
            <person name="Zhang Y."/>
            <person name="Fang M."/>
            <person name="Ma L."/>
            <person name="Zhao Y."/>
            <person name="Jiang S."/>
        </authorList>
    </citation>
    <scope>NUCLEOTIDE SEQUENCE [LARGE SCALE GENOMIC DNA]</scope>
</reference>
<accession>A0A5N5FTG7</accession>
<proteinExistence type="predicted"/>
<comment type="caution">
    <text evidence="1">The sequence shown here is derived from an EMBL/GenBank/DDBJ whole genome shotgun (WGS) entry which is preliminary data.</text>
</comment>
<name>A0A5N5FTG7_9ROSA</name>
<gene>
    <name evidence="1" type="ORF">D8674_006155</name>
</gene>